<dbReference type="SUPFAM" id="SSF53098">
    <property type="entry name" value="Ribonuclease H-like"/>
    <property type="match status" value="1"/>
</dbReference>
<dbReference type="Pfam" id="PF13936">
    <property type="entry name" value="HTH_38"/>
    <property type="match status" value="1"/>
</dbReference>
<evidence type="ECO:0000256" key="2">
    <source>
        <dbReference type="SAM" id="MobiDB-lite"/>
    </source>
</evidence>
<feature type="region of interest" description="Disordered" evidence="2">
    <location>
        <begin position="158"/>
        <end position="178"/>
    </location>
</feature>
<keyword evidence="1" id="KW-0233">DNA recombination</keyword>
<evidence type="ECO:0000259" key="3">
    <source>
        <dbReference type="PROSITE" id="PS50994"/>
    </source>
</evidence>
<accession>A0ABR9HAU5</accession>
<dbReference type="NCBIfam" id="NF033563">
    <property type="entry name" value="transpos_IS30"/>
    <property type="match status" value="1"/>
</dbReference>
<dbReference type="Proteomes" id="UP000598217">
    <property type="component" value="Unassembled WGS sequence"/>
</dbReference>
<dbReference type="Gene3D" id="3.30.420.10">
    <property type="entry name" value="Ribonuclease H-like superfamily/Ribonuclease H"/>
    <property type="match status" value="1"/>
</dbReference>
<evidence type="ECO:0000313" key="5">
    <source>
        <dbReference type="Proteomes" id="UP000598217"/>
    </source>
</evidence>
<gene>
    <name evidence="4" type="ORF">H4W79_000352</name>
</gene>
<comment type="caution">
    <text evidence="4">The sequence shown here is derived from an EMBL/GenBank/DDBJ whole genome shotgun (WGS) entry which is preliminary data.</text>
</comment>
<dbReference type="PROSITE" id="PS50994">
    <property type="entry name" value="INTEGRASE"/>
    <property type="match status" value="1"/>
</dbReference>
<dbReference type="InterPro" id="IPR051917">
    <property type="entry name" value="Transposase-Integrase"/>
</dbReference>
<evidence type="ECO:0000256" key="1">
    <source>
        <dbReference type="ARBA" id="ARBA00023172"/>
    </source>
</evidence>
<organism evidence="4 5">
    <name type="scientific">Nocardiopsis terrae</name>
    <dbReference type="NCBI Taxonomy" id="372655"/>
    <lineage>
        <taxon>Bacteria</taxon>
        <taxon>Bacillati</taxon>
        <taxon>Actinomycetota</taxon>
        <taxon>Actinomycetes</taxon>
        <taxon>Streptosporangiales</taxon>
        <taxon>Nocardiopsidaceae</taxon>
        <taxon>Nocardiopsis</taxon>
    </lineage>
</organism>
<dbReference type="InterPro" id="IPR025246">
    <property type="entry name" value="IS30-like_HTH"/>
</dbReference>
<feature type="domain" description="Integrase catalytic" evidence="3">
    <location>
        <begin position="190"/>
        <end position="354"/>
    </location>
</feature>
<dbReference type="InterPro" id="IPR012337">
    <property type="entry name" value="RNaseH-like_sf"/>
</dbReference>
<dbReference type="PANTHER" id="PTHR10948:SF23">
    <property type="entry name" value="TRANSPOSASE INSI FOR INSERTION SEQUENCE ELEMENT IS30A-RELATED"/>
    <property type="match status" value="1"/>
</dbReference>
<dbReference type="InterPro" id="IPR036397">
    <property type="entry name" value="RNaseH_sf"/>
</dbReference>
<dbReference type="Pfam" id="PF00665">
    <property type="entry name" value="rve"/>
    <property type="match status" value="1"/>
</dbReference>
<keyword evidence="5" id="KW-1185">Reference proteome</keyword>
<sequence length="359" mass="40867">MPGRRLCRDERVQIQTLWEEGYTYEYIGQRIHRPRCTVWREIHRNNSYRHGPKNPRGQRLPAGRRGGYRWGYDAGFAQRHADQRTYRPKKRKCAPGTTTRFLVQEGLKQHWSPTQIAARLRVDFPDFPEVWVSHETIYQALYVQGRGSLRAEIARQDALRSGRTGRRPRSRAGAATRSRKPWAYEAGFHISDRPAEAHDRALPGHWEGDLVAGARGSSAIVTLVERSSRYVMLGALPQGWVSAEVIGVLTRLAGRLPAHLRRSLAWDQGSEMARHADFTVASGCRVFFCDPHSPWQRGSNENTNGLLRQYFPRSSTDFRDWSQEGLDGVAAELNGRPRQTLGWATPAEVLNEFLVATTT</sequence>
<protein>
    <submittedName>
        <fullName evidence="4">IS30 family transposase</fullName>
    </submittedName>
</protein>
<proteinExistence type="predicted"/>
<dbReference type="RefSeq" id="WP_192733297.1">
    <property type="nucleotide sequence ID" value="NZ_JADBDY010000001.1"/>
</dbReference>
<name>A0ABR9HAU5_9ACTN</name>
<dbReference type="EMBL" id="JADBDY010000001">
    <property type="protein sequence ID" value="MBE1456138.1"/>
    <property type="molecule type" value="Genomic_DNA"/>
</dbReference>
<dbReference type="InterPro" id="IPR001584">
    <property type="entry name" value="Integrase_cat-core"/>
</dbReference>
<evidence type="ECO:0000313" key="4">
    <source>
        <dbReference type="EMBL" id="MBE1456138.1"/>
    </source>
</evidence>
<dbReference type="InterPro" id="IPR053392">
    <property type="entry name" value="Transposase_IS30-like"/>
</dbReference>
<dbReference type="PANTHER" id="PTHR10948">
    <property type="entry name" value="TRANSPOSASE"/>
    <property type="match status" value="1"/>
</dbReference>
<reference evidence="4 5" key="1">
    <citation type="submission" date="2020-10" db="EMBL/GenBank/DDBJ databases">
        <title>Sequencing the genomes of 1000 actinobacteria strains.</title>
        <authorList>
            <person name="Klenk H.-P."/>
        </authorList>
    </citation>
    <scope>NUCLEOTIDE SEQUENCE [LARGE SCALE GENOMIC DNA]</scope>
    <source>
        <strain evidence="4 5">DSM 45157</strain>
    </source>
</reference>